<proteinExistence type="predicted"/>
<reference evidence="2 3" key="1">
    <citation type="journal article" date="2022" name="G3 (Bethesda)">
        <title>Enemy or ally: a genomic approach to elucidate the lifestyle of Phyllosticta citrichinaensis.</title>
        <authorList>
            <person name="Buijs V.A."/>
            <person name="Groenewald J.Z."/>
            <person name="Haridas S."/>
            <person name="LaButti K.M."/>
            <person name="Lipzen A."/>
            <person name="Martin F.M."/>
            <person name="Barry K."/>
            <person name="Grigoriev I.V."/>
            <person name="Crous P.W."/>
            <person name="Seidl M.F."/>
        </authorList>
    </citation>
    <scope>NUCLEOTIDE SEQUENCE [LARGE SCALE GENOMIC DNA]</scope>
    <source>
        <strain evidence="2 3">CBS 129764</strain>
    </source>
</reference>
<feature type="region of interest" description="Disordered" evidence="1">
    <location>
        <begin position="1"/>
        <end position="63"/>
    </location>
</feature>
<evidence type="ECO:0000256" key="1">
    <source>
        <dbReference type="SAM" id="MobiDB-lite"/>
    </source>
</evidence>
<feature type="region of interest" description="Disordered" evidence="1">
    <location>
        <begin position="99"/>
        <end position="119"/>
    </location>
</feature>
<organism evidence="2 3">
    <name type="scientific">Phyllosticta citrichinensis</name>
    <dbReference type="NCBI Taxonomy" id="1130410"/>
    <lineage>
        <taxon>Eukaryota</taxon>
        <taxon>Fungi</taxon>
        <taxon>Dikarya</taxon>
        <taxon>Ascomycota</taxon>
        <taxon>Pezizomycotina</taxon>
        <taxon>Dothideomycetes</taxon>
        <taxon>Dothideomycetes incertae sedis</taxon>
        <taxon>Botryosphaeriales</taxon>
        <taxon>Phyllostictaceae</taxon>
        <taxon>Phyllosticta</taxon>
    </lineage>
</organism>
<comment type="caution">
    <text evidence="2">The sequence shown here is derived from an EMBL/GenBank/DDBJ whole genome shotgun (WGS) entry which is preliminary data.</text>
</comment>
<sequence length="209" mass="22923">MQVSVTRGICSRDKGAGDQSELQGPYQSSPSCTSSPQSRKTGADGCVLSKTPEPQDHGQGPRARTCRPILLHRAEWHDGKNGKGTRRDLQILHRNDHAHVESDRTMRPPAHGASSTADPTYVHDQNQVWRRFAAGLAQFSCVTHLDVSLSQFFRCLPTPWSFLGKPQSDVGSCYGLIQRRLRVGLFSGVAEPHAASDAIRPNGMTVEHC</sequence>
<accession>A0ABR1Y6S6</accession>
<feature type="compositionally biased region" description="Low complexity" evidence="1">
    <location>
        <begin position="27"/>
        <end position="38"/>
    </location>
</feature>
<name>A0ABR1Y6S6_9PEZI</name>
<dbReference type="Proteomes" id="UP001456524">
    <property type="component" value="Unassembled WGS sequence"/>
</dbReference>
<protein>
    <submittedName>
        <fullName evidence="2">Uncharacterized protein</fullName>
    </submittedName>
</protein>
<dbReference type="EMBL" id="JBBWUH010000001">
    <property type="protein sequence ID" value="KAK8177618.1"/>
    <property type="molecule type" value="Genomic_DNA"/>
</dbReference>
<evidence type="ECO:0000313" key="3">
    <source>
        <dbReference type="Proteomes" id="UP001456524"/>
    </source>
</evidence>
<evidence type="ECO:0000313" key="2">
    <source>
        <dbReference type="EMBL" id="KAK8177618.1"/>
    </source>
</evidence>
<keyword evidence="3" id="KW-1185">Reference proteome</keyword>
<gene>
    <name evidence="2" type="ORF">IWX90DRAFT_23728</name>
</gene>